<evidence type="ECO:0000256" key="1">
    <source>
        <dbReference type="SAM" id="MobiDB-lite"/>
    </source>
</evidence>
<dbReference type="Proteomes" id="UP000502823">
    <property type="component" value="Unassembled WGS sequence"/>
</dbReference>
<proteinExistence type="predicted"/>
<sequence>MDAVSHRGGNPSIGEVSLSLGSGSQLERLGRENDRESASNVAIAGASIAGSIASSLLPGGQRLEVQADVASTQRFSMSSETASAATSLSEKSVSASIADDGAASTRALAGSVLNFKMDSSSLSGFRGTSVDACMPVEIHTDSASQRSDEVAGPPSLSSLEELTSGPMRRTRRRPPLDRQGSESSSWTVGGEDGGSERVRFDDHVSVIAPHSYEAPHSSQCDKEGSASGRGRWWSTETRCRRDLSVDEHVGDFGDMKRITVNRQELKSSGETMGSKAVDECSDTLAEVVNKDKPYGTSATIHGCGKFTSATALRNVLFHASPADSKRLPKLRKPQESMGPVMDEEQQSSAWQSLTLPVIPEPSTDQPNSSPPGDWLVKIEIPIESD</sequence>
<keyword evidence="3" id="KW-1185">Reference proteome</keyword>
<feature type="region of interest" description="Disordered" evidence="1">
    <location>
        <begin position="324"/>
        <end position="385"/>
    </location>
</feature>
<evidence type="ECO:0000313" key="3">
    <source>
        <dbReference type="Proteomes" id="UP000502823"/>
    </source>
</evidence>
<dbReference type="InParanoid" id="A0A6L2P8F7"/>
<comment type="caution">
    <text evidence="2">The sequence shown here is derived from an EMBL/GenBank/DDBJ whole genome shotgun (WGS) entry which is preliminary data.</text>
</comment>
<organism evidence="2 3">
    <name type="scientific">Coptotermes formosanus</name>
    <name type="common">Formosan subterranean termite</name>
    <dbReference type="NCBI Taxonomy" id="36987"/>
    <lineage>
        <taxon>Eukaryota</taxon>
        <taxon>Metazoa</taxon>
        <taxon>Ecdysozoa</taxon>
        <taxon>Arthropoda</taxon>
        <taxon>Hexapoda</taxon>
        <taxon>Insecta</taxon>
        <taxon>Pterygota</taxon>
        <taxon>Neoptera</taxon>
        <taxon>Polyneoptera</taxon>
        <taxon>Dictyoptera</taxon>
        <taxon>Blattodea</taxon>
        <taxon>Blattoidea</taxon>
        <taxon>Termitoidae</taxon>
        <taxon>Rhinotermitidae</taxon>
        <taxon>Coptotermes</taxon>
    </lineage>
</organism>
<feature type="compositionally biased region" description="Basic and acidic residues" evidence="1">
    <location>
        <begin position="28"/>
        <end position="37"/>
    </location>
</feature>
<feature type="compositionally biased region" description="Low complexity" evidence="1">
    <location>
        <begin position="153"/>
        <end position="162"/>
    </location>
</feature>
<reference evidence="3" key="1">
    <citation type="submission" date="2020-01" db="EMBL/GenBank/DDBJ databases">
        <title>Draft genome sequence of the Termite Coptotermes fromosanus.</title>
        <authorList>
            <person name="Itakura S."/>
            <person name="Yosikawa Y."/>
            <person name="Umezawa K."/>
        </authorList>
    </citation>
    <scope>NUCLEOTIDE SEQUENCE [LARGE SCALE GENOMIC DNA]</scope>
</reference>
<gene>
    <name evidence="2" type="ORF">Cfor_07560</name>
</gene>
<feature type="region of interest" description="Disordered" evidence="1">
    <location>
        <begin position="140"/>
        <end position="197"/>
    </location>
</feature>
<accession>A0A6L2P8F7</accession>
<feature type="region of interest" description="Disordered" evidence="1">
    <location>
        <begin position="1"/>
        <end position="37"/>
    </location>
</feature>
<dbReference type="AlphaFoldDB" id="A0A6L2P8F7"/>
<evidence type="ECO:0000313" key="2">
    <source>
        <dbReference type="EMBL" id="GFG28551.1"/>
    </source>
</evidence>
<dbReference type="EMBL" id="BLKM01006643">
    <property type="protein sequence ID" value="GFG28551.1"/>
    <property type="molecule type" value="Genomic_DNA"/>
</dbReference>
<name>A0A6L2P8F7_COPFO</name>
<protein>
    <submittedName>
        <fullName evidence="2">Uncharacterized protein</fullName>
    </submittedName>
</protein>
<dbReference type="OrthoDB" id="8194228at2759"/>